<name>W4FMT8_APHAT</name>
<feature type="domain" description="ELM2" evidence="9">
    <location>
        <begin position="71"/>
        <end position="173"/>
    </location>
</feature>
<dbReference type="OrthoDB" id="784962at2759"/>
<evidence type="ECO:0000313" key="10">
    <source>
        <dbReference type="EMBL" id="ETV68790.1"/>
    </source>
</evidence>
<protein>
    <recommendedName>
        <fullName evidence="11">PHD-type domain-containing protein</fullName>
    </recommendedName>
</protein>
<dbReference type="VEuPathDB" id="FungiDB:H257_15354"/>
<evidence type="ECO:0000256" key="4">
    <source>
        <dbReference type="ARBA" id="ARBA00022833"/>
    </source>
</evidence>
<feature type="region of interest" description="Disordered" evidence="7">
    <location>
        <begin position="1853"/>
        <end position="1929"/>
    </location>
</feature>
<dbReference type="PROSITE" id="PS51156">
    <property type="entry name" value="ELM2"/>
    <property type="match status" value="1"/>
</dbReference>
<dbReference type="Pfam" id="PF08429">
    <property type="entry name" value="PLU-1"/>
    <property type="match status" value="1"/>
</dbReference>
<dbReference type="CDD" id="cd15560">
    <property type="entry name" value="PHD2_3_BPTF"/>
    <property type="match status" value="1"/>
</dbReference>
<feature type="region of interest" description="Disordered" evidence="7">
    <location>
        <begin position="664"/>
        <end position="693"/>
    </location>
</feature>
<evidence type="ECO:0000256" key="2">
    <source>
        <dbReference type="ARBA" id="ARBA00022723"/>
    </source>
</evidence>
<dbReference type="GO" id="GO:0008270">
    <property type="term" value="F:zinc ion binding"/>
    <property type="evidence" value="ECO:0007669"/>
    <property type="project" value="UniProtKB-KW"/>
</dbReference>
<dbReference type="RefSeq" id="XP_009841744.1">
    <property type="nucleotide sequence ID" value="XM_009843442.1"/>
</dbReference>
<feature type="region of interest" description="Disordered" evidence="7">
    <location>
        <begin position="856"/>
        <end position="881"/>
    </location>
</feature>
<keyword evidence="3 6" id="KW-0863">Zinc-finger</keyword>
<feature type="compositionally biased region" description="Pro residues" evidence="7">
    <location>
        <begin position="1853"/>
        <end position="1867"/>
    </location>
</feature>
<feature type="compositionally biased region" description="Low complexity" evidence="7">
    <location>
        <begin position="1600"/>
        <end position="1615"/>
    </location>
</feature>
<feature type="compositionally biased region" description="Basic and acidic residues" evidence="7">
    <location>
        <begin position="718"/>
        <end position="738"/>
    </location>
</feature>
<feature type="compositionally biased region" description="Low complexity" evidence="7">
    <location>
        <begin position="259"/>
        <end position="277"/>
    </location>
</feature>
<accession>W4FMT8</accession>
<feature type="region of interest" description="Disordered" evidence="7">
    <location>
        <begin position="1466"/>
        <end position="1586"/>
    </location>
</feature>
<evidence type="ECO:0000256" key="5">
    <source>
        <dbReference type="ARBA" id="ARBA00023242"/>
    </source>
</evidence>
<evidence type="ECO:0000256" key="1">
    <source>
        <dbReference type="ARBA" id="ARBA00004123"/>
    </source>
</evidence>
<feature type="compositionally biased region" description="Polar residues" evidence="7">
    <location>
        <begin position="1913"/>
        <end position="1929"/>
    </location>
</feature>
<reference evidence="10" key="1">
    <citation type="submission" date="2013-12" db="EMBL/GenBank/DDBJ databases">
        <title>The Genome Sequence of Aphanomyces astaci APO3.</title>
        <authorList>
            <consortium name="The Broad Institute Genomics Platform"/>
            <person name="Russ C."/>
            <person name="Tyler B."/>
            <person name="van West P."/>
            <person name="Dieguez-Uribeondo J."/>
            <person name="Young S.K."/>
            <person name="Zeng Q."/>
            <person name="Gargeya S."/>
            <person name="Fitzgerald M."/>
            <person name="Abouelleil A."/>
            <person name="Alvarado L."/>
            <person name="Chapman S.B."/>
            <person name="Gainer-Dewar J."/>
            <person name="Goldberg J."/>
            <person name="Griggs A."/>
            <person name="Gujja S."/>
            <person name="Hansen M."/>
            <person name="Howarth C."/>
            <person name="Imamovic A."/>
            <person name="Ireland A."/>
            <person name="Larimer J."/>
            <person name="McCowan C."/>
            <person name="Murphy C."/>
            <person name="Pearson M."/>
            <person name="Poon T.W."/>
            <person name="Priest M."/>
            <person name="Roberts A."/>
            <person name="Saif S."/>
            <person name="Shea T."/>
            <person name="Sykes S."/>
            <person name="Wortman J."/>
            <person name="Nusbaum C."/>
            <person name="Birren B."/>
        </authorList>
    </citation>
    <scope>NUCLEOTIDE SEQUENCE [LARGE SCALE GENOMIC DNA]</scope>
    <source>
        <strain evidence="10">APO3</strain>
    </source>
</reference>
<dbReference type="STRING" id="112090.W4FMT8"/>
<proteinExistence type="predicted"/>
<feature type="region of interest" description="Disordered" evidence="7">
    <location>
        <begin position="470"/>
        <end position="492"/>
    </location>
</feature>
<dbReference type="GO" id="GO:0045893">
    <property type="term" value="P:positive regulation of DNA-templated transcription"/>
    <property type="evidence" value="ECO:0007669"/>
    <property type="project" value="TreeGrafter"/>
</dbReference>
<feature type="region of interest" description="Disordered" evidence="7">
    <location>
        <begin position="1599"/>
        <end position="1637"/>
    </location>
</feature>
<keyword evidence="2" id="KW-0479">Metal-binding</keyword>
<dbReference type="Gene3D" id="3.30.40.10">
    <property type="entry name" value="Zinc/RING finger domain, C3HC4 (zinc finger)"/>
    <property type="match status" value="1"/>
</dbReference>
<dbReference type="Pfam" id="PF00628">
    <property type="entry name" value="PHD"/>
    <property type="match status" value="1"/>
</dbReference>
<feature type="compositionally biased region" description="Polar residues" evidence="7">
    <location>
        <begin position="1625"/>
        <end position="1637"/>
    </location>
</feature>
<evidence type="ECO:0000259" key="9">
    <source>
        <dbReference type="PROSITE" id="PS51156"/>
    </source>
</evidence>
<dbReference type="PROSITE" id="PS01359">
    <property type="entry name" value="ZF_PHD_1"/>
    <property type="match status" value="1"/>
</dbReference>
<evidence type="ECO:0000256" key="6">
    <source>
        <dbReference type="PROSITE-ProRule" id="PRU00146"/>
    </source>
</evidence>
<comment type="subcellular location">
    <subcellularLocation>
        <location evidence="1">Nucleus</location>
    </subcellularLocation>
</comment>
<evidence type="ECO:0008006" key="11">
    <source>
        <dbReference type="Google" id="ProtNLM"/>
    </source>
</evidence>
<dbReference type="SMART" id="SM00249">
    <property type="entry name" value="PHD"/>
    <property type="match status" value="1"/>
</dbReference>
<dbReference type="PANTHER" id="PTHR46174">
    <property type="entry name" value="CXXC-TYPE ZINC FINGER PROTEIN 1"/>
    <property type="match status" value="1"/>
</dbReference>
<dbReference type="PANTHER" id="PTHR46174:SF1">
    <property type="entry name" value="CXXC-TYPE ZINC FINGER PROTEIN 1"/>
    <property type="match status" value="1"/>
</dbReference>
<dbReference type="InterPro" id="IPR000949">
    <property type="entry name" value="ELM2_dom"/>
</dbReference>
<feature type="compositionally biased region" description="Low complexity" evidence="7">
    <location>
        <begin position="858"/>
        <end position="868"/>
    </location>
</feature>
<feature type="region of interest" description="Disordered" evidence="7">
    <location>
        <begin position="708"/>
        <end position="746"/>
    </location>
</feature>
<organism evidence="10">
    <name type="scientific">Aphanomyces astaci</name>
    <name type="common">Crayfish plague agent</name>
    <dbReference type="NCBI Taxonomy" id="112090"/>
    <lineage>
        <taxon>Eukaryota</taxon>
        <taxon>Sar</taxon>
        <taxon>Stramenopiles</taxon>
        <taxon>Oomycota</taxon>
        <taxon>Saprolegniomycetes</taxon>
        <taxon>Saprolegniales</taxon>
        <taxon>Verrucalvaceae</taxon>
        <taxon>Aphanomyces</taxon>
    </lineage>
</organism>
<feature type="compositionally biased region" description="Low complexity" evidence="7">
    <location>
        <begin position="683"/>
        <end position="693"/>
    </location>
</feature>
<feature type="domain" description="PHD-type" evidence="8">
    <location>
        <begin position="1338"/>
        <end position="1387"/>
    </location>
</feature>
<feature type="compositionally biased region" description="Low complexity" evidence="7">
    <location>
        <begin position="338"/>
        <end position="354"/>
    </location>
</feature>
<sequence>MADKPLRGRSMRRGSEHVEMRAGVVCFDGSHGTGPVESQHGKKRRAEALELEKEAEEWTAPTASGSAGGVRKIRLGKRFQAVLPALQTSTTANPSSTTPPDVRVNLPRRIFSAQALQESVNSSDVTAFLQFASTLSPGYVHATPHATTANALHILHQHNWNVSSASCHLLASHAYAPPPSSSPVDNEDHPKLKKQHVPVKHQQWLVSFYLAFATPVFTETSLESLRTLHRTCPLADHAAEATALRAFLSRVDAWVAAAEEATTTPNTDETQPTPSRKSSSKKHPPSGLSTSPADLHALLHTATALRCHDLPVAHAMTSRLNAFELAKTRLLDALDSSVRPSSVKSSTSTTSTLTIHGPPKKAGSSTSSSTSTSTTTIDQLKALCAEVTSFGLAFAEASAVAHVIAAADAVRGEIQALLGQDKVSVPAIRLVLAKVAALPVDLSDDVAPLKVKMTSAQKWLERARKCMPPTKRFSSRITDTPHGASTTSSSNPRAKMHLDAVHELVQCAPVDDQSSEMQEMEDLLAYADAWGARVDAAMTVDEDLPIDMLRELLEEGQDMPVVMERTTALEAWIDAREWEATALAATKEDDRRGKRTADGCSLDELHALLDDAKEIRGRLKHQTWRPRIEATIQSSVTTAEAWIGQTQQLLGMPAWSKMFAGNNVRGGRGPDRRTKGVSAGVPSADTATTTTSTKRSLAELKALVAQLQPPEHANTSTDLEHLDGSGGEDDRRPVREAGDGDATDNGKTTCVVDLSEFVSPLKALISRGDELMATCSALDVTAATAYDTARGLVEAMDAFPCHLEGHALREKVAVATTWRAAVLAVCETDRTKHTGGNHASPTPYASRRVIKKSSLYETSTTSTSTTSPAPAPPLTSRPSTTLDDLRALEATTLAFPFPDERARIRDEIAAVVAWQAQVRDALHSDVATTALAACRQLEALDGARCRPRDDASRDTATTDRYHDEDVHVAMAQVLVTAPPPDKTAVDEDTTKMGAADDDSKAATVALGDALVNVIQVISGCRTKQADQNNSDTRSSAMMVAVEWSPMLSQIDRSLAYIASLDAKAKQEDDDHDHPSAAATADAHKQTLEAVAAWKAQLESLLSSSNAIVSTFEATAVTWLLHALEWLVATRSYDEDDDSEDTATSVIARGNHLRSTCPTSGAVEGFNHDDMMHEWRQATLWPLHHLEAQRAATAAWEASLEAQMSTRTLTLGHIDAVLSEADAVQADDRPVWVELRKVKTWLVKAKKVLKAKQTAKLPLHTLGSLVDEGGKLKIRTGVWAALEAEHDAAAQWEAKLKASGLDVGQAKIATLVQLLAEFDARKFVVDMDMHRDVLVSATEQYCICRQPYDGFMLGCDLCDDWFHDTCVGISKEKAEKVADYVCPSCGLLVELKRLVSVADETATTSELLANESTHGHDKALSVALRKVKKEERDVDKSTVALVELHAQVTALGQHVAYLEKMLHDNNTVADKGQPSNGSGALPSLLQHNHLHHHHPPPTSAPPTPHASMHPLFKGYPPPSLLRTLPPFPSSSSPSQPLQTLQVPSQHFLQPMPPHQQQTASPSHHHHTHQHHGGGLTLPPLPSSMNASTASPLHLLLAKPTSSMQASPAAPSSQAGSEETTAAAPGPTNSAATPASSYSTVSSQEIELTRFKMEHYKLKQMAVEAEAALTQSKDRLRLARAAVDSLVTTRDVWRPKAQHWWQQVQFVLAQLVVDKKAFDLRLLAQWAAECEAFCDAFPAVLAMKKVLHAIPWTIDVFTLLHGTPKPAYEALEAVLAQTNQVHEPKVLLPLRGVLQRTDQWKARTQKSVVKLLAAKKVETAKIQHVLNEYLKMPVTCAWGRKLEALVVELETRDPVFPPPTIDVTPPPSPRLSLATAPSDATATLKRKPSKSSTGGSARKRSKGADGDVAKKAKASNSRARTVTSMTGPDVV</sequence>
<feature type="region of interest" description="Disordered" evidence="7">
    <location>
        <begin position="338"/>
        <end position="372"/>
    </location>
</feature>
<evidence type="ECO:0000259" key="8">
    <source>
        <dbReference type="PROSITE" id="PS50016"/>
    </source>
</evidence>
<feature type="compositionally biased region" description="Basic residues" evidence="7">
    <location>
        <begin position="1561"/>
        <end position="1570"/>
    </location>
</feature>
<dbReference type="InterPro" id="IPR013083">
    <property type="entry name" value="Znf_RING/FYVE/PHD"/>
</dbReference>
<dbReference type="InterPro" id="IPR001965">
    <property type="entry name" value="Znf_PHD"/>
</dbReference>
<feature type="compositionally biased region" description="Polar residues" evidence="7">
    <location>
        <begin position="475"/>
        <end position="492"/>
    </location>
</feature>
<dbReference type="SUPFAM" id="SSF57903">
    <property type="entry name" value="FYVE/PHD zinc finger"/>
    <property type="match status" value="1"/>
</dbReference>
<dbReference type="GeneID" id="20817350"/>
<dbReference type="GO" id="GO:0048188">
    <property type="term" value="C:Set1C/COMPASS complex"/>
    <property type="evidence" value="ECO:0007669"/>
    <property type="project" value="InterPro"/>
</dbReference>
<keyword evidence="4" id="KW-0862">Zinc</keyword>
<gene>
    <name evidence="10" type="ORF">H257_15354</name>
</gene>
<feature type="region of interest" description="Disordered" evidence="7">
    <location>
        <begin position="259"/>
        <end position="292"/>
    </location>
</feature>
<dbReference type="PROSITE" id="PS50016">
    <property type="entry name" value="ZF_PHD_2"/>
    <property type="match status" value="1"/>
</dbReference>
<evidence type="ECO:0000256" key="7">
    <source>
        <dbReference type="SAM" id="MobiDB-lite"/>
    </source>
</evidence>
<dbReference type="InterPro" id="IPR019787">
    <property type="entry name" value="Znf_PHD-finger"/>
</dbReference>
<dbReference type="InterPro" id="IPR011011">
    <property type="entry name" value="Znf_FYVE_PHD"/>
</dbReference>
<evidence type="ECO:0000256" key="3">
    <source>
        <dbReference type="ARBA" id="ARBA00022771"/>
    </source>
</evidence>
<dbReference type="InterPro" id="IPR013637">
    <property type="entry name" value="Lys_sp_deMease-like_dom"/>
</dbReference>
<keyword evidence="5" id="KW-0539">Nucleus</keyword>
<dbReference type="InterPro" id="IPR019786">
    <property type="entry name" value="Zinc_finger_PHD-type_CS"/>
</dbReference>
<feature type="compositionally biased region" description="Low complexity" evidence="7">
    <location>
        <begin position="1519"/>
        <end position="1544"/>
    </location>
</feature>
<feature type="compositionally biased region" description="Polar residues" evidence="7">
    <location>
        <begin position="1466"/>
        <end position="1477"/>
    </location>
</feature>
<dbReference type="InterPro" id="IPR037869">
    <property type="entry name" value="Spp1/CFP1"/>
</dbReference>
<dbReference type="EMBL" id="KI913182">
    <property type="protein sequence ID" value="ETV68790.1"/>
    <property type="molecule type" value="Genomic_DNA"/>
</dbReference>